<keyword evidence="2" id="KW-0723">Serine/threonine-protein kinase</keyword>
<name>A0AAW1PVR2_9CHLO</name>
<keyword evidence="4 9" id="KW-0547">Nucleotide-binding</keyword>
<evidence type="ECO:0000313" key="11">
    <source>
        <dbReference type="EMBL" id="KAK9813840.1"/>
    </source>
</evidence>
<comment type="catalytic activity">
    <reaction evidence="7">
        <text>L-threonyl-[protein] + ATP = O-phospho-L-threonyl-[protein] + ADP + H(+)</text>
        <dbReference type="Rhea" id="RHEA:46608"/>
        <dbReference type="Rhea" id="RHEA-COMP:11060"/>
        <dbReference type="Rhea" id="RHEA-COMP:11605"/>
        <dbReference type="ChEBI" id="CHEBI:15378"/>
        <dbReference type="ChEBI" id="CHEBI:30013"/>
        <dbReference type="ChEBI" id="CHEBI:30616"/>
        <dbReference type="ChEBI" id="CHEBI:61977"/>
        <dbReference type="ChEBI" id="CHEBI:456216"/>
        <dbReference type="EC" id="2.7.11.1"/>
    </reaction>
</comment>
<reference evidence="11 12" key="1">
    <citation type="journal article" date="2024" name="Nat. Commun.">
        <title>Phylogenomics reveals the evolutionary origins of lichenization in chlorophyte algae.</title>
        <authorList>
            <person name="Puginier C."/>
            <person name="Libourel C."/>
            <person name="Otte J."/>
            <person name="Skaloud P."/>
            <person name="Haon M."/>
            <person name="Grisel S."/>
            <person name="Petersen M."/>
            <person name="Berrin J.G."/>
            <person name="Delaux P.M."/>
            <person name="Dal Grande F."/>
            <person name="Keller J."/>
        </authorList>
    </citation>
    <scope>NUCLEOTIDE SEQUENCE [LARGE SCALE GENOMIC DNA]</scope>
    <source>
        <strain evidence="11 12">SAG 2036</strain>
    </source>
</reference>
<evidence type="ECO:0000256" key="8">
    <source>
        <dbReference type="ARBA" id="ARBA00048679"/>
    </source>
</evidence>
<evidence type="ECO:0000256" key="6">
    <source>
        <dbReference type="ARBA" id="ARBA00022840"/>
    </source>
</evidence>
<feature type="binding site" evidence="9">
    <location>
        <position position="79"/>
    </location>
    <ligand>
        <name>ATP</name>
        <dbReference type="ChEBI" id="CHEBI:30616"/>
    </ligand>
</feature>
<evidence type="ECO:0000256" key="9">
    <source>
        <dbReference type="PROSITE-ProRule" id="PRU10141"/>
    </source>
</evidence>
<dbReference type="InterPro" id="IPR017441">
    <property type="entry name" value="Protein_kinase_ATP_BS"/>
</dbReference>
<evidence type="ECO:0000256" key="7">
    <source>
        <dbReference type="ARBA" id="ARBA00047899"/>
    </source>
</evidence>
<protein>
    <recommendedName>
        <fullName evidence="1">non-specific serine/threonine protein kinase</fullName>
        <ecNumber evidence="1">2.7.11.1</ecNumber>
    </recommendedName>
</protein>
<gene>
    <name evidence="11" type="ORF">WJX73_001401</name>
</gene>
<dbReference type="FunFam" id="1.10.510.10:FF:000571">
    <property type="entry name" value="Maternal embryonic leucine zipper kinase"/>
    <property type="match status" value="1"/>
</dbReference>
<comment type="catalytic activity">
    <reaction evidence="8">
        <text>L-seryl-[protein] + ATP = O-phospho-L-seryl-[protein] + ADP + H(+)</text>
        <dbReference type="Rhea" id="RHEA:17989"/>
        <dbReference type="Rhea" id="RHEA-COMP:9863"/>
        <dbReference type="Rhea" id="RHEA-COMP:11604"/>
        <dbReference type="ChEBI" id="CHEBI:15378"/>
        <dbReference type="ChEBI" id="CHEBI:29999"/>
        <dbReference type="ChEBI" id="CHEBI:30616"/>
        <dbReference type="ChEBI" id="CHEBI:83421"/>
        <dbReference type="ChEBI" id="CHEBI:456216"/>
        <dbReference type="EC" id="2.7.11.1"/>
    </reaction>
</comment>
<dbReference type="SMART" id="SM00220">
    <property type="entry name" value="S_TKc"/>
    <property type="match status" value="1"/>
</dbReference>
<sequence>MAVSEPAGQASHSQIEASSVLSHLSMQRQTAEQAKAEALEALESVQYYSNIQVLGQGTFGVVARAMDTRTNPPMEVAVKLLRRGNFIRDFRTYVKREIVHQSSLRHPFIIGLREVTLLRKHLAIVMEFAEGGDLYKYVLKQRPVTRLHESIARWIFQQLIIGVDYCHQMGVANRDLKLENLLLDRDHNNRRPLLKICDFGYSKHELNSPATTGVGTPIYMAPEIIYGSSRYDAKQADIWSVGIILYTILYGRYPFNSNDPDYPRLVVNAQYNLPDDIQVSMSCKNLLKDLLVPDPHRRITMEGIKAHPWFLFELPDGALLMNDFYMRTVPNSIEQIAVQISDIVDQALHPAGNTERPTSVQLLGRR</sequence>
<evidence type="ECO:0000256" key="5">
    <source>
        <dbReference type="ARBA" id="ARBA00022777"/>
    </source>
</evidence>
<keyword evidence="3" id="KW-0808">Transferase</keyword>
<dbReference type="PROSITE" id="PS00107">
    <property type="entry name" value="PROTEIN_KINASE_ATP"/>
    <property type="match status" value="1"/>
</dbReference>
<dbReference type="Gene3D" id="1.10.510.10">
    <property type="entry name" value="Transferase(Phosphotransferase) domain 1"/>
    <property type="match status" value="1"/>
</dbReference>
<dbReference type="EC" id="2.7.11.1" evidence="1"/>
<evidence type="ECO:0000256" key="2">
    <source>
        <dbReference type="ARBA" id="ARBA00022527"/>
    </source>
</evidence>
<evidence type="ECO:0000256" key="1">
    <source>
        <dbReference type="ARBA" id="ARBA00012513"/>
    </source>
</evidence>
<organism evidence="11 12">
    <name type="scientific">Symbiochloris irregularis</name>
    <dbReference type="NCBI Taxonomy" id="706552"/>
    <lineage>
        <taxon>Eukaryota</taxon>
        <taxon>Viridiplantae</taxon>
        <taxon>Chlorophyta</taxon>
        <taxon>core chlorophytes</taxon>
        <taxon>Trebouxiophyceae</taxon>
        <taxon>Trebouxiales</taxon>
        <taxon>Trebouxiaceae</taxon>
        <taxon>Symbiochloris</taxon>
    </lineage>
</organism>
<comment type="caution">
    <text evidence="11">The sequence shown here is derived from an EMBL/GenBank/DDBJ whole genome shotgun (WGS) entry which is preliminary data.</text>
</comment>
<feature type="domain" description="Protein kinase" evidence="10">
    <location>
        <begin position="48"/>
        <end position="310"/>
    </location>
</feature>
<dbReference type="EMBL" id="JALJOQ010000002">
    <property type="protein sequence ID" value="KAK9813840.1"/>
    <property type="molecule type" value="Genomic_DNA"/>
</dbReference>
<keyword evidence="12" id="KW-1185">Reference proteome</keyword>
<dbReference type="InterPro" id="IPR011009">
    <property type="entry name" value="Kinase-like_dom_sf"/>
</dbReference>
<dbReference type="InterPro" id="IPR000719">
    <property type="entry name" value="Prot_kinase_dom"/>
</dbReference>
<evidence type="ECO:0000313" key="12">
    <source>
        <dbReference type="Proteomes" id="UP001465755"/>
    </source>
</evidence>
<dbReference type="PROSITE" id="PS50011">
    <property type="entry name" value="PROTEIN_KINASE_DOM"/>
    <property type="match status" value="1"/>
</dbReference>
<dbReference type="CDD" id="cd14003">
    <property type="entry name" value="STKc_AMPK-like"/>
    <property type="match status" value="1"/>
</dbReference>
<dbReference type="GO" id="GO:0005524">
    <property type="term" value="F:ATP binding"/>
    <property type="evidence" value="ECO:0007669"/>
    <property type="project" value="UniProtKB-UniRule"/>
</dbReference>
<evidence type="ECO:0000259" key="10">
    <source>
        <dbReference type="PROSITE" id="PS50011"/>
    </source>
</evidence>
<keyword evidence="5" id="KW-0418">Kinase</keyword>
<dbReference type="PANTHER" id="PTHR24343">
    <property type="entry name" value="SERINE/THREONINE KINASE"/>
    <property type="match status" value="1"/>
</dbReference>
<proteinExistence type="predicted"/>
<dbReference type="PANTHER" id="PTHR24343:SF558">
    <property type="entry name" value="PROTEIN KINASE DOMAIN-CONTAINING PROTEIN"/>
    <property type="match status" value="1"/>
</dbReference>
<dbReference type="SUPFAM" id="SSF56112">
    <property type="entry name" value="Protein kinase-like (PK-like)"/>
    <property type="match status" value="1"/>
</dbReference>
<dbReference type="Proteomes" id="UP001465755">
    <property type="component" value="Unassembled WGS sequence"/>
</dbReference>
<dbReference type="Pfam" id="PF00069">
    <property type="entry name" value="Pkinase"/>
    <property type="match status" value="1"/>
</dbReference>
<evidence type="ECO:0000256" key="4">
    <source>
        <dbReference type="ARBA" id="ARBA00022741"/>
    </source>
</evidence>
<dbReference type="GO" id="GO:0004674">
    <property type="term" value="F:protein serine/threonine kinase activity"/>
    <property type="evidence" value="ECO:0007669"/>
    <property type="project" value="UniProtKB-KW"/>
</dbReference>
<accession>A0AAW1PVR2</accession>
<keyword evidence="6 9" id="KW-0067">ATP-binding</keyword>
<evidence type="ECO:0000256" key="3">
    <source>
        <dbReference type="ARBA" id="ARBA00022679"/>
    </source>
</evidence>
<dbReference type="AlphaFoldDB" id="A0AAW1PVR2"/>